<proteinExistence type="predicted"/>
<dbReference type="Proteomes" id="UP000792457">
    <property type="component" value="Unassembled WGS sequence"/>
</dbReference>
<dbReference type="OrthoDB" id="199913at2759"/>
<comment type="caution">
    <text evidence="1">The sequence shown here is derived from an EMBL/GenBank/DDBJ whole genome shotgun (WGS) entry which is preliminary data.</text>
</comment>
<reference evidence="1" key="1">
    <citation type="submission" date="2013-04" db="EMBL/GenBank/DDBJ databases">
        <authorList>
            <person name="Qu J."/>
            <person name="Murali S.C."/>
            <person name="Bandaranaike D."/>
            <person name="Bellair M."/>
            <person name="Blankenburg K."/>
            <person name="Chao H."/>
            <person name="Dinh H."/>
            <person name="Doddapaneni H."/>
            <person name="Downs B."/>
            <person name="Dugan-Rocha S."/>
            <person name="Elkadiri S."/>
            <person name="Gnanaolivu R.D."/>
            <person name="Hernandez B."/>
            <person name="Javaid M."/>
            <person name="Jayaseelan J.C."/>
            <person name="Lee S."/>
            <person name="Li M."/>
            <person name="Ming W."/>
            <person name="Munidasa M."/>
            <person name="Muniz J."/>
            <person name="Nguyen L."/>
            <person name="Ongeri F."/>
            <person name="Osuji N."/>
            <person name="Pu L.-L."/>
            <person name="Puazo M."/>
            <person name="Qu C."/>
            <person name="Quiroz J."/>
            <person name="Raj R."/>
            <person name="Weissenberger G."/>
            <person name="Xin Y."/>
            <person name="Zou X."/>
            <person name="Han Y."/>
            <person name="Richards S."/>
            <person name="Worley K."/>
            <person name="Muzny D."/>
            <person name="Gibbs R."/>
        </authorList>
    </citation>
    <scope>NUCLEOTIDE SEQUENCE</scope>
    <source>
        <strain evidence="1">Sampled in the wild</strain>
    </source>
</reference>
<keyword evidence="2" id="KW-1185">Reference proteome</keyword>
<accession>A0A8K0P0M8</accession>
<dbReference type="AlphaFoldDB" id="A0A8K0P0M8"/>
<evidence type="ECO:0000313" key="1">
    <source>
        <dbReference type="EMBL" id="KAG8228303.1"/>
    </source>
</evidence>
<evidence type="ECO:0000313" key="2">
    <source>
        <dbReference type="Proteomes" id="UP000792457"/>
    </source>
</evidence>
<reference evidence="1" key="2">
    <citation type="submission" date="2017-10" db="EMBL/GenBank/DDBJ databases">
        <title>Ladona fulva Genome sequencing and assembly.</title>
        <authorList>
            <person name="Murali S."/>
            <person name="Richards S."/>
            <person name="Bandaranaike D."/>
            <person name="Bellair M."/>
            <person name="Blankenburg K."/>
            <person name="Chao H."/>
            <person name="Dinh H."/>
            <person name="Doddapaneni H."/>
            <person name="Dugan-Rocha S."/>
            <person name="Elkadiri S."/>
            <person name="Gnanaolivu R."/>
            <person name="Hernandez B."/>
            <person name="Skinner E."/>
            <person name="Javaid M."/>
            <person name="Lee S."/>
            <person name="Li M."/>
            <person name="Ming W."/>
            <person name="Munidasa M."/>
            <person name="Muniz J."/>
            <person name="Nguyen L."/>
            <person name="Hughes D."/>
            <person name="Osuji N."/>
            <person name="Pu L.-L."/>
            <person name="Puazo M."/>
            <person name="Qu C."/>
            <person name="Quiroz J."/>
            <person name="Raj R."/>
            <person name="Weissenberger G."/>
            <person name="Xin Y."/>
            <person name="Zou X."/>
            <person name="Han Y."/>
            <person name="Worley K."/>
            <person name="Muzny D."/>
            <person name="Gibbs R."/>
        </authorList>
    </citation>
    <scope>NUCLEOTIDE SEQUENCE</scope>
    <source>
        <strain evidence="1">Sampled in the wild</strain>
    </source>
</reference>
<name>A0A8K0P0M8_LADFU</name>
<gene>
    <name evidence="1" type="ORF">J437_LFUL007021</name>
</gene>
<protein>
    <submittedName>
        <fullName evidence="1">Uncharacterized protein</fullName>
    </submittedName>
</protein>
<organism evidence="1 2">
    <name type="scientific">Ladona fulva</name>
    <name type="common">Scarce chaser dragonfly</name>
    <name type="synonym">Libellula fulva</name>
    <dbReference type="NCBI Taxonomy" id="123851"/>
    <lineage>
        <taxon>Eukaryota</taxon>
        <taxon>Metazoa</taxon>
        <taxon>Ecdysozoa</taxon>
        <taxon>Arthropoda</taxon>
        <taxon>Hexapoda</taxon>
        <taxon>Insecta</taxon>
        <taxon>Pterygota</taxon>
        <taxon>Palaeoptera</taxon>
        <taxon>Odonata</taxon>
        <taxon>Epiprocta</taxon>
        <taxon>Anisoptera</taxon>
        <taxon>Libelluloidea</taxon>
        <taxon>Libellulidae</taxon>
        <taxon>Ladona</taxon>
    </lineage>
</organism>
<sequence length="111" mass="12287">MPRAPVQFPLSNSEEEILRKDSQEEPEFLDLLGEAGPILNNTHFDGNDPTKVIIHGFGGGRKYSPSPDIRKGEDPSSTFNFSLTAAFPAILSQFSFLYDLLNSGCRVIHFS</sequence>
<dbReference type="EMBL" id="KZ308366">
    <property type="protein sequence ID" value="KAG8228303.1"/>
    <property type="molecule type" value="Genomic_DNA"/>
</dbReference>